<dbReference type="GO" id="GO:0006412">
    <property type="term" value="P:translation"/>
    <property type="evidence" value="ECO:0007669"/>
    <property type="project" value="InterPro"/>
</dbReference>
<evidence type="ECO:0000313" key="5">
    <source>
        <dbReference type="Proteomes" id="UP000002009"/>
    </source>
</evidence>
<dbReference type="GeneID" id="8248695"/>
<dbReference type="InterPro" id="IPR008991">
    <property type="entry name" value="Translation_prot_SH3-like_sf"/>
</dbReference>
<dbReference type="NCBIfam" id="TIGR01024">
    <property type="entry name" value="rplS_bact"/>
    <property type="match status" value="1"/>
</dbReference>
<dbReference type="AlphaFoldDB" id="C1EF35"/>
<evidence type="ECO:0000256" key="1">
    <source>
        <dbReference type="ARBA" id="ARBA00005781"/>
    </source>
</evidence>
<organism evidence="4 5">
    <name type="scientific">Micromonas commoda (strain RCC299 / NOUM17 / CCMP2709)</name>
    <name type="common">Picoplanktonic green alga</name>
    <dbReference type="NCBI Taxonomy" id="296587"/>
    <lineage>
        <taxon>Eukaryota</taxon>
        <taxon>Viridiplantae</taxon>
        <taxon>Chlorophyta</taxon>
        <taxon>Mamiellophyceae</taxon>
        <taxon>Mamiellales</taxon>
        <taxon>Mamiellaceae</taxon>
        <taxon>Micromonas</taxon>
    </lineage>
</organism>
<dbReference type="GO" id="GO:0005840">
    <property type="term" value="C:ribosome"/>
    <property type="evidence" value="ECO:0007669"/>
    <property type="project" value="UniProtKB-KW"/>
</dbReference>
<evidence type="ECO:0000256" key="2">
    <source>
        <dbReference type="ARBA" id="ARBA00022980"/>
    </source>
</evidence>
<keyword evidence="5" id="KW-1185">Reference proteome</keyword>
<dbReference type="Proteomes" id="UP000002009">
    <property type="component" value="Chromosome 13"/>
</dbReference>
<dbReference type="FunCoup" id="C1EF35">
    <property type="interactions" value="1203"/>
</dbReference>
<keyword evidence="3" id="KW-0687">Ribonucleoprotein</keyword>
<keyword evidence="2" id="KW-0689">Ribosomal protein</keyword>
<sequence length="177" mass="20299">MPVYPPNTPLTKINPRPRGVEPPITPWDAGRANHPETWGKAGGGMPAFTPTSQLKKRKNYHKRCAFIMQTLEHEKMTEIAATSPVVPFRPGDVVRVKVEVLENRRRANDFTGVCIARRNRGMGSTFTLRTVLANAPVERTFPLYSPTIKEFEVLERRKVRRGKLYYLRDKPLRFSRV</sequence>
<dbReference type="STRING" id="296587.C1EF35"/>
<comment type="similarity">
    <text evidence="1">Belongs to the bacterial ribosomal protein bL19 family.</text>
</comment>
<evidence type="ECO:0008006" key="6">
    <source>
        <dbReference type="Google" id="ProtNLM"/>
    </source>
</evidence>
<evidence type="ECO:0000256" key="3">
    <source>
        <dbReference type="ARBA" id="ARBA00023274"/>
    </source>
</evidence>
<dbReference type="PRINTS" id="PR00061">
    <property type="entry name" value="RIBOSOMALL19"/>
</dbReference>
<dbReference type="EMBL" id="CP001331">
    <property type="protein sequence ID" value="ACO66780.1"/>
    <property type="molecule type" value="Genomic_DNA"/>
</dbReference>
<dbReference type="KEGG" id="mis:MICPUN_87955"/>
<dbReference type="Gene3D" id="2.30.30.790">
    <property type="match status" value="1"/>
</dbReference>
<dbReference type="eggNOG" id="KOG1698">
    <property type="taxonomic scope" value="Eukaryota"/>
</dbReference>
<reference evidence="4 5" key="1">
    <citation type="journal article" date="2009" name="Science">
        <title>Green evolution and dynamic adaptations revealed by genomes of the marine picoeukaryotes Micromonas.</title>
        <authorList>
            <person name="Worden A.Z."/>
            <person name="Lee J.H."/>
            <person name="Mock T."/>
            <person name="Rouze P."/>
            <person name="Simmons M.P."/>
            <person name="Aerts A.L."/>
            <person name="Allen A.E."/>
            <person name="Cuvelier M.L."/>
            <person name="Derelle E."/>
            <person name="Everett M.V."/>
            <person name="Foulon E."/>
            <person name="Grimwood J."/>
            <person name="Gundlach H."/>
            <person name="Henrissat B."/>
            <person name="Napoli C."/>
            <person name="McDonald S.M."/>
            <person name="Parker M.S."/>
            <person name="Rombauts S."/>
            <person name="Salamov A."/>
            <person name="Von Dassow P."/>
            <person name="Badger J.H."/>
            <person name="Coutinho P.M."/>
            <person name="Demir E."/>
            <person name="Dubchak I."/>
            <person name="Gentemann C."/>
            <person name="Eikrem W."/>
            <person name="Gready J.E."/>
            <person name="John U."/>
            <person name="Lanier W."/>
            <person name="Lindquist E.A."/>
            <person name="Lucas S."/>
            <person name="Mayer K.F."/>
            <person name="Moreau H."/>
            <person name="Not F."/>
            <person name="Otillar R."/>
            <person name="Panaud O."/>
            <person name="Pangilinan J."/>
            <person name="Paulsen I."/>
            <person name="Piegu B."/>
            <person name="Poliakov A."/>
            <person name="Robbens S."/>
            <person name="Schmutz J."/>
            <person name="Toulza E."/>
            <person name="Wyss T."/>
            <person name="Zelensky A."/>
            <person name="Zhou K."/>
            <person name="Armbrust E.V."/>
            <person name="Bhattacharya D."/>
            <person name="Goodenough U.W."/>
            <person name="Van de Peer Y."/>
            <person name="Grigoriev I.V."/>
        </authorList>
    </citation>
    <scope>NUCLEOTIDE SEQUENCE [LARGE SCALE GENOMIC DNA]</scope>
    <source>
        <strain evidence="5">RCC299 / NOUM17</strain>
    </source>
</reference>
<evidence type="ECO:0000313" key="4">
    <source>
        <dbReference type="EMBL" id="ACO66780.1"/>
    </source>
</evidence>
<dbReference type="InterPro" id="IPR038657">
    <property type="entry name" value="Ribosomal_bL19_sf"/>
</dbReference>
<dbReference type="InParanoid" id="C1EF35"/>
<proteinExistence type="inferred from homology"/>
<dbReference type="PANTHER" id="PTHR15680">
    <property type="entry name" value="RIBOSOMAL PROTEIN L19"/>
    <property type="match status" value="1"/>
</dbReference>
<dbReference type="RefSeq" id="XP_002505522.1">
    <property type="nucleotide sequence ID" value="XM_002505476.1"/>
</dbReference>
<dbReference type="SUPFAM" id="SSF50104">
    <property type="entry name" value="Translation proteins SH3-like domain"/>
    <property type="match status" value="1"/>
</dbReference>
<dbReference type="PANTHER" id="PTHR15680:SF9">
    <property type="entry name" value="LARGE RIBOSOMAL SUBUNIT PROTEIN BL19M"/>
    <property type="match status" value="1"/>
</dbReference>
<protein>
    <recommendedName>
        <fullName evidence="6">Ribosomal protein L19</fullName>
    </recommendedName>
</protein>
<name>C1EF35_MICCC</name>
<dbReference type="GO" id="GO:0003735">
    <property type="term" value="F:structural constituent of ribosome"/>
    <property type="evidence" value="ECO:0007669"/>
    <property type="project" value="InterPro"/>
</dbReference>
<dbReference type="GO" id="GO:1990904">
    <property type="term" value="C:ribonucleoprotein complex"/>
    <property type="evidence" value="ECO:0007669"/>
    <property type="project" value="UniProtKB-KW"/>
</dbReference>
<dbReference type="InterPro" id="IPR001857">
    <property type="entry name" value="Ribosomal_bL19"/>
</dbReference>
<dbReference type="OMA" id="RNHIAEC"/>
<accession>C1EF35</accession>
<dbReference type="OrthoDB" id="432645at2759"/>
<gene>
    <name evidence="4" type="ORF">MICPUN_87955</name>
</gene>
<dbReference type="Pfam" id="PF01245">
    <property type="entry name" value="Ribosomal_L19"/>
    <property type="match status" value="1"/>
</dbReference>